<dbReference type="InterPro" id="IPR029061">
    <property type="entry name" value="THDP-binding"/>
</dbReference>
<dbReference type="SUPFAM" id="SSF52518">
    <property type="entry name" value="Thiamin diphosphate-binding fold (THDP-binding)"/>
    <property type="match status" value="1"/>
</dbReference>
<evidence type="ECO:0000313" key="2">
    <source>
        <dbReference type="EMBL" id="QEL57702.1"/>
    </source>
</evidence>
<dbReference type="CDD" id="cd02012">
    <property type="entry name" value="TPP_TK"/>
    <property type="match status" value="1"/>
</dbReference>
<dbReference type="EMBL" id="CP043473">
    <property type="protein sequence ID" value="QEL57702.1"/>
    <property type="molecule type" value="Genomic_DNA"/>
</dbReference>
<feature type="domain" description="Transketolase N-terminal" evidence="1">
    <location>
        <begin position="11"/>
        <end position="254"/>
    </location>
</feature>
<dbReference type="PANTHER" id="PTHR47514">
    <property type="entry name" value="TRANSKETOLASE N-TERMINAL SECTION-RELATED"/>
    <property type="match status" value="1"/>
</dbReference>
<dbReference type="InterPro" id="IPR005474">
    <property type="entry name" value="Transketolase_N"/>
</dbReference>
<dbReference type="KEGG" id="chrm:FYK34_20105"/>
<organism evidence="2 3">
    <name type="scientific">Chromobacterium paludis</name>
    <dbReference type="NCBI Taxonomy" id="2605945"/>
    <lineage>
        <taxon>Bacteria</taxon>
        <taxon>Pseudomonadati</taxon>
        <taxon>Pseudomonadota</taxon>
        <taxon>Betaproteobacteria</taxon>
        <taxon>Neisseriales</taxon>
        <taxon>Chromobacteriaceae</taxon>
        <taxon>Chromobacterium</taxon>
    </lineage>
</organism>
<sequence length="272" mass="29916">MNSLHIDSRDLAGRMRVQALQMVHRARASHIGSALSICDIVAVLYGQVLRLDPKQPAAPQRDRFILSKGHACVAVYAALAETGFFPVDDLLKYGQDHSVLMNHISHKASGVEFSTGSLGHGLPFGTGKALAAKRSEQDWRTYVLLSDGELGEGSNWEAMMFAAHHHLDHLVAILDYNKLQSLTTVDKTLRVEPLADKARAFGWAVREIDGHNHSALAEALDSTPWEPGKPSFVIAHTIKGKGVSFMENSVDWHYKSPSSEQLDLALRELNHA</sequence>
<dbReference type="Proteomes" id="UP000322079">
    <property type="component" value="Chromosome"/>
</dbReference>
<dbReference type="Pfam" id="PF00456">
    <property type="entry name" value="Transketolase_N"/>
    <property type="match status" value="1"/>
</dbReference>
<keyword evidence="3" id="KW-1185">Reference proteome</keyword>
<evidence type="ECO:0000259" key="1">
    <source>
        <dbReference type="Pfam" id="PF00456"/>
    </source>
</evidence>
<gene>
    <name evidence="2" type="ORF">FYK34_20105</name>
</gene>
<dbReference type="PANTHER" id="PTHR47514:SF2">
    <property type="entry name" value="TRANSKETOLASE"/>
    <property type="match status" value="1"/>
</dbReference>
<reference evidence="2 3" key="1">
    <citation type="submission" date="2019-08" db="EMBL/GenBank/DDBJ databases">
        <title>Chromobacterium paludis, a novel bacterium isolated from a Maryland marsh pond.</title>
        <authorList>
            <person name="Blackburn M.B."/>
            <person name="Gundersen-Rindal D.E."/>
        </authorList>
    </citation>
    <scope>NUCLEOTIDE SEQUENCE [LARGE SCALE GENOMIC DNA]</scope>
    <source>
        <strain evidence="3">IIBBL 257-1</strain>
    </source>
</reference>
<evidence type="ECO:0000313" key="3">
    <source>
        <dbReference type="Proteomes" id="UP000322079"/>
    </source>
</evidence>
<accession>A0A5C1DM82</accession>
<dbReference type="Gene3D" id="3.40.50.970">
    <property type="match status" value="1"/>
</dbReference>
<name>A0A5C1DM82_9NEIS</name>
<proteinExistence type="predicted"/>
<dbReference type="AlphaFoldDB" id="A0A5C1DM82"/>
<dbReference type="RefSeq" id="WP_149299604.1">
    <property type="nucleotide sequence ID" value="NZ_CP043473.1"/>
</dbReference>
<protein>
    <submittedName>
        <fullName evidence="2">Transketolase</fullName>
    </submittedName>
</protein>